<dbReference type="AlphaFoldDB" id="A0A2T7CML9"/>
<proteinExistence type="predicted"/>
<dbReference type="EMBL" id="CM009756">
    <property type="protein sequence ID" value="PUZ44568.1"/>
    <property type="molecule type" value="Genomic_DNA"/>
</dbReference>
<accession>A0A2T7CML9</accession>
<protein>
    <recommendedName>
        <fullName evidence="3">Reverse transcriptase zinc-binding domain-containing protein</fullName>
    </recommendedName>
</protein>
<organism evidence="1 2">
    <name type="scientific">Panicum hallii var. hallii</name>
    <dbReference type="NCBI Taxonomy" id="1504633"/>
    <lineage>
        <taxon>Eukaryota</taxon>
        <taxon>Viridiplantae</taxon>
        <taxon>Streptophyta</taxon>
        <taxon>Embryophyta</taxon>
        <taxon>Tracheophyta</taxon>
        <taxon>Spermatophyta</taxon>
        <taxon>Magnoliopsida</taxon>
        <taxon>Liliopsida</taxon>
        <taxon>Poales</taxon>
        <taxon>Poaceae</taxon>
        <taxon>PACMAD clade</taxon>
        <taxon>Panicoideae</taxon>
        <taxon>Panicodae</taxon>
        <taxon>Paniceae</taxon>
        <taxon>Panicinae</taxon>
        <taxon>Panicum</taxon>
        <taxon>Panicum sect. Panicum</taxon>
    </lineage>
</organism>
<dbReference type="Gramene" id="PUZ44568">
    <property type="protein sequence ID" value="PUZ44568"/>
    <property type="gene ID" value="GQ55_8G114700"/>
</dbReference>
<gene>
    <name evidence="1" type="ORF">GQ55_8G114700</name>
</gene>
<evidence type="ECO:0000313" key="2">
    <source>
        <dbReference type="Proteomes" id="UP000244336"/>
    </source>
</evidence>
<name>A0A2T7CML9_9POAL</name>
<keyword evidence="2" id="KW-1185">Reference proteome</keyword>
<dbReference type="Proteomes" id="UP000244336">
    <property type="component" value="Chromosome 8"/>
</dbReference>
<dbReference type="OrthoDB" id="713151at2759"/>
<evidence type="ECO:0008006" key="3">
    <source>
        <dbReference type="Google" id="ProtNLM"/>
    </source>
</evidence>
<evidence type="ECO:0000313" key="1">
    <source>
        <dbReference type="EMBL" id="PUZ44568.1"/>
    </source>
</evidence>
<reference evidence="1 2" key="1">
    <citation type="submission" date="2018-04" db="EMBL/GenBank/DDBJ databases">
        <title>WGS assembly of Panicum hallii var. hallii HAL2.</title>
        <authorList>
            <person name="Lovell J."/>
            <person name="Jenkins J."/>
            <person name="Lowry D."/>
            <person name="Mamidi S."/>
            <person name="Sreedasyam A."/>
            <person name="Weng X."/>
            <person name="Barry K."/>
            <person name="Bonette J."/>
            <person name="Campitelli B."/>
            <person name="Daum C."/>
            <person name="Gordon S."/>
            <person name="Gould B."/>
            <person name="Lipzen A."/>
            <person name="MacQueen A."/>
            <person name="Palacio-Mejia J."/>
            <person name="Plott C."/>
            <person name="Shakirov E."/>
            <person name="Shu S."/>
            <person name="Yoshinaga Y."/>
            <person name="Zane M."/>
            <person name="Rokhsar D."/>
            <person name="Grimwood J."/>
            <person name="Schmutz J."/>
            <person name="Juenger T."/>
        </authorList>
    </citation>
    <scope>NUCLEOTIDE SEQUENCE [LARGE SCALE GENOMIC DNA]</scope>
    <source>
        <strain evidence="2">cv. HAL2</strain>
    </source>
</reference>
<sequence length="268" mass="30881">MGRKNVSLLKKFLFKFHCAPSAPWIDWLRDAYGWNEHFDFGDDIPLTTPIWKDIYAQLPSFRNETNVVDGNGQMIAFWLDMWFRSQTLADMFPTLLSHTLRPNASVARVLLVSDLQLSLQPRLTTIAAHELLELAALMAKTTLLRSASFSSGCCTGTEDCFHLFIAYRRSKSFWSFIGLDFASLPDLGVDQLWAVNPFLKNNSKICSTVLTWVLWNVWKCRNAKVFWHEDETNMMISRRCSEDLSLWSNRCSSSADRVKLVAWSNFFL</sequence>